<dbReference type="EMBL" id="JAUCDY010000009">
    <property type="protein sequence ID" value="MDM7858305.1"/>
    <property type="molecule type" value="Genomic_DNA"/>
</dbReference>
<protein>
    <recommendedName>
        <fullName evidence="3">Integrase</fullName>
    </recommendedName>
</protein>
<sequence length="83" mass="9855">MTHIIKANKRLGKPLTARNVTIWLIDYYSIARGNELSLYWGLPYWVDNYEAIRMWVENLMQQPRPAGRTLGDVRMMFEEQLPI</sequence>
<dbReference type="Proteomes" id="UP001241056">
    <property type="component" value="Unassembled WGS sequence"/>
</dbReference>
<gene>
    <name evidence="1" type="ORF">QEZ41_08445</name>
</gene>
<reference evidence="1 2" key="1">
    <citation type="submission" date="2023-06" db="EMBL/GenBank/DDBJ databases">
        <title>Thiopseudomonas sp. CY1220 draft genome sequence.</title>
        <authorList>
            <person name="Zhao G."/>
            <person name="An M."/>
        </authorList>
    </citation>
    <scope>NUCLEOTIDE SEQUENCE [LARGE SCALE GENOMIC DNA]</scope>
    <source>
        <strain evidence="1 2">CY1220</strain>
    </source>
</reference>
<dbReference type="RefSeq" id="WP_289410991.1">
    <property type="nucleotide sequence ID" value="NZ_JAUCDY010000009.1"/>
</dbReference>
<accession>A0ABT7SQ44</accession>
<evidence type="ECO:0008006" key="3">
    <source>
        <dbReference type="Google" id="ProtNLM"/>
    </source>
</evidence>
<name>A0ABT7SQ44_9GAMM</name>
<evidence type="ECO:0000313" key="2">
    <source>
        <dbReference type="Proteomes" id="UP001241056"/>
    </source>
</evidence>
<keyword evidence="2" id="KW-1185">Reference proteome</keyword>
<proteinExistence type="predicted"/>
<evidence type="ECO:0000313" key="1">
    <source>
        <dbReference type="EMBL" id="MDM7858305.1"/>
    </source>
</evidence>
<comment type="caution">
    <text evidence="1">The sequence shown here is derived from an EMBL/GenBank/DDBJ whole genome shotgun (WGS) entry which is preliminary data.</text>
</comment>
<organism evidence="1 2">
    <name type="scientific">Thiopseudomonas acetoxidans</name>
    <dbReference type="NCBI Taxonomy" id="3041622"/>
    <lineage>
        <taxon>Bacteria</taxon>
        <taxon>Pseudomonadati</taxon>
        <taxon>Pseudomonadota</taxon>
        <taxon>Gammaproteobacteria</taxon>
        <taxon>Pseudomonadales</taxon>
        <taxon>Pseudomonadaceae</taxon>
        <taxon>Thiopseudomonas</taxon>
    </lineage>
</organism>